<feature type="DNA-binding region" description="H-T-H motif" evidence="2">
    <location>
        <begin position="44"/>
        <end position="63"/>
    </location>
</feature>
<organism evidence="5 6">
    <name type="scientific">Tomitella cavernea</name>
    <dbReference type="NCBI Taxonomy" id="1387982"/>
    <lineage>
        <taxon>Bacteria</taxon>
        <taxon>Bacillati</taxon>
        <taxon>Actinomycetota</taxon>
        <taxon>Actinomycetes</taxon>
        <taxon>Mycobacteriales</taxon>
        <taxon>Tomitella</taxon>
    </lineage>
</organism>
<evidence type="ECO:0000313" key="5">
    <source>
        <dbReference type="EMBL" id="GAA4815094.1"/>
    </source>
</evidence>
<dbReference type="Gene3D" id="1.10.357.10">
    <property type="entry name" value="Tetracycline Repressor, domain 2"/>
    <property type="match status" value="1"/>
</dbReference>
<dbReference type="Pfam" id="PF00440">
    <property type="entry name" value="TetR_N"/>
    <property type="match status" value="1"/>
</dbReference>
<name>A0ABP9CPY1_9ACTN</name>
<dbReference type="RefSeq" id="WP_200171174.1">
    <property type="nucleotide sequence ID" value="NZ_BAABKQ010000001.1"/>
</dbReference>
<evidence type="ECO:0000256" key="1">
    <source>
        <dbReference type="ARBA" id="ARBA00023125"/>
    </source>
</evidence>
<dbReference type="Proteomes" id="UP001500839">
    <property type="component" value="Unassembled WGS sequence"/>
</dbReference>
<protein>
    <submittedName>
        <fullName evidence="5">TetR/AcrR family transcriptional regulator</fullName>
    </submittedName>
</protein>
<keyword evidence="6" id="KW-1185">Reference proteome</keyword>
<dbReference type="InterPro" id="IPR001647">
    <property type="entry name" value="HTH_TetR"/>
</dbReference>
<dbReference type="InterPro" id="IPR009057">
    <property type="entry name" value="Homeodomain-like_sf"/>
</dbReference>
<feature type="region of interest" description="Disordered" evidence="3">
    <location>
        <begin position="1"/>
        <end position="20"/>
    </location>
</feature>
<feature type="domain" description="HTH tetR-type" evidence="4">
    <location>
        <begin position="21"/>
        <end position="81"/>
    </location>
</feature>
<gene>
    <name evidence="5" type="ORF">GCM10023353_20740</name>
</gene>
<evidence type="ECO:0000256" key="3">
    <source>
        <dbReference type="SAM" id="MobiDB-lite"/>
    </source>
</evidence>
<accession>A0ABP9CPY1</accession>
<evidence type="ECO:0000259" key="4">
    <source>
        <dbReference type="PROSITE" id="PS50977"/>
    </source>
</evidence>
<keyword evidence="1 2" id="KW-0238">DNA-binding</keyword>
<dbReference type="PROSITE" id="PS50977">
    <property type="entry name" value="HTH_TETR_2"/>
    <property type="match status" value="1"/>
</dbReference>
<proteinExistence type="predicted"/>
<comment type="caution">
    <text evidence="5">The sequence shown here is derived from an EMBL/GenBank/DDBJ whole genome shotgun (WGS) entry which is preliminary data.</text>
</comment>
<reference evidence="6" key="1">
    <citation type="journal article" date="2019" name="Int. J. Syst. Evol. Microbiol.">
        <title>The Global Catalogue of Microorganisms (GCM) 10K type strain sequencing project: providing services to taxonomists for standard genome sequencing and annotation.</title>
        <authorList>
            <consortium name="The Broad Institute Genomics Platform"/>
            <consortium name="The Broad Institute Genome Sequencing Center for Infectious Disease"/>
            <person name="Wu L."/>
            <person name="Ma J."/>
        </authorList>
    </citation>
    <scope>NUCLEOTIDE SEQUENCE [LARGE SCALE GENOMIC DNA]</scope>
    <source>
        <strain evidence="6">JCM 18542</strain>
    </source>
</reference>
<evidence type="ECO:0000256" key="2">
    <source>
        <dbReference type="PROSITE-ProRule" id="PRU00335"/>
    </source>
</evidence>
<sequence>MGRKSRTGGPEADAAAPQSGRLGVDDWTTAALALLVEDGVAAVKISTLCARLGVTKGSFYWHFADLRSLIAATADHWCGRQNDAVRGLDDLESVPVDERLGVMSRMLLAEGSWTVERAIRDWARTNEQIAESVRVLDRRIFDVVEATMRELGFDEQDARLRAGVMVYAGVGFIHARGNLPAPEGADIDRLIAMVTARP</sequence>
<dbReference type="SUPFAM" id="SSF46689">
    <property type="entry name" value="Homeodomain-like"/>
    <property type="match status" value="1"/>
</dbReference>
<evidence type="ECO:0000313" key="6">
    <source>
        <dbReference type="Proteomes" id="UP001500839"/>
    </source>
</evidence>
<dbReference type="EMBL" id="BAABKQ010000001">
    <property type="protein sequence ID" value="GAA4815094.1"/>
    <property type="molecule type" value="Genomic_DNA"/>
</dbReference>